<dbReference type="RefSeq" id="WP_205279580.1">
    <property type="nucleotide sequence ID" value="NZ_JAFFPU010000035.1"/>
</dbReference>
<keyword evidence="4" id="KW-1185">Reference proteome</keyword>
<name>A0ABS2UB91_9LEPT</name>
<organism evidence="3 4">
    <name type="scientific">Leptospira ainlahdjerensis</name>
    <dbReference type="NCBI Taxonomy" id="2810033"/>
    <lineage>
        <taxon>Bacteria</taxon>
        <taxon>Pseudomonadati</taxon>
        <taxon>Spirochaetota</taxon>
        <taxon>Spirochaetia</taxon>
        <taxon>Leptospirales</taxon>
        <taxon>Leptospiraceae</taxon>
        <taxon>Leptospira</taxon>
    </lineage>
</organism>
<keyword evidence="2" id="KW-1133">Transmembrane helix</keyword>
<evidence type="ECO:0000256" key="2">
    <source>
        <dbReference type="SAM" id="Phobius"/>
    </source>
</evidence>
<evidence type="ECO:0008006" key="5">
    <source>
        <dbReference type="Google" id="ProtNLM"/>
    </source>
</evidence>
<sequence>MRNQSRSELYRQKANIKFFIFIFCVSPLFPCFLGNLYADNVILRNGIEYKNVKTVLGKFSVTIESETGSVVNIPIHSIKSIKSIPVLWNGVSKDSSKSEDENAGNGNDLSKDSKTNSERRSPLLSNSAIVKQSILESLPSLIPGWSNLYRLGYPSLGALFSLTELYLVHMISVYSKPTARFFDDPVNLFSAYRNLDTNVSSENPKFISLVFIYENASLVKDPVSGGYTTQEKINEGRERAATGLISVLLLDFSVTQVISILGKKKEIASKERGSFEIKFGSRFRPEVGESESKFSAIYYF</sequence>
<feature type="compositionally biased region" description="Basic and acidic residues" evidence="1">
    <location>
        <begin position="109"/>
        <end position="120"/>
    </location>
</feature>
<keyword evidence="2" id="KW-0812">Transmembrane</keyword>
<dbReference type="Proteomes" id="UP000724686">
    <property type="component" value="Unassembled WGS sequence"/>
</dbReference>
<dbReference type="EMBL" id="JAFFPU010000035">
    <property type="protein sequence ID" value="MBM9577449.1"/>
    <property type="molecule type" value="Genomic_DNA"/>
</dbReference>
<evidence type="ECO:0000256" key="1">
    <source>
        <dbReference type="SAM" id="MobiDB-lite"/>
    </source>
</evidence>
<reference evidence="3 4" key="1">
    <citation type="submission" date="2021-02" db="EMBL/GenBank/DDBJ databases">
        <title>Leptospira ainlahdjerensis sp. nov., Leptospira ainazelensis sp. nov., Leptospira abararensis sp. nov. and Leptospira chreensis sp. nov., four new species isolated from water sources in Algeria.</title>
        <authorList>
            <person name="Amara Korba A."/>
            <person name="Kainiu M."/>
            <person name="Vincent A.T."/>
            <person name="Mariet J.-F."/>
            <person name="Veyrier F.J."/>
            <person name="Goarant C."/>
            <person name="Picardeau M."/>
        </authorList>
    </citation>
    <scope>NUCLEOTIDE SEQUENCE [LARGE SCALE GENOMIC DNA]</scope>
    <source>
        <strain evidence="3 4">201903070</strain>
    </source>
</reference>
<protein>
    <recommendedName>
        <fullName evidence="5">DNA-binding protein</fullName>
    </recommendedName>
</protein>
<feature type="region of interest" description="Disordered" evidence="1">
    <location>
        <begin position="95"/>
        <end position="120"/>
    </location>
</feature>
<feature type="transmembrane region" description="Helical" evidence="2">
    <location>
        <begin position="20"/>
        <end position="38"/>
    </location>
</feature>
<keyword evidence="2" id="KW-0472">Membrane</keyword>
<evidence type="ECO:0000313" key="3">
    <source>
        <dbReference type="EMBL" id="MBM9577449.1"/>
    </source>
</evidence>
<gene>
    <name evidence="3" type="ORF">JWG45_09815</name>
</gene>
<comment type="caution">
    <text evidence="3">The sequence shown here is derived from an EMBL/GenBank/DDBJ whole genome shotgun (WGS) entry which is preliminary data.</text>
</comment>
<accession>A0ABS2UB91</accession>
<evidence type="ECO:0000313" key="4">
    <source>
        <dbReference type="Proteomes" id="UP000724686"/>
    </source>
</evidence>
<proteinExistence type="predicted"/>